<protein>
    <recommendedName>
        <fullName evidence="4">Queuine tRNA-ribosyltransferase</fullName>
        <ecNumber evidence="4">2.4.2.29</ecNumber>
    </recommendedName>
    <alternativeName>
        <fullName evidence="4">Guanine insertion enzyme</fullName>
    </alternativeName>
    <alternativeName>
        <fullName evidence="4">tRNA-guanine transglycosylase</fullName>
    </alternativeName>
</protein>
<dbReference type="InterPro" id="IPR002616">
    <property type="entry name" value="tRNA_ribo_trans-like"/>
</dbReference>
<dbReference type="InterPro" id="IPR050076">
    <property type="entry name" value="ArchSynthase1/Queuine_TRR"/>
</dbReference>
<dbReference type="PATRIC" id="fig|1618443.3.peg.179"/>
<dbReference type="EC" id="2.4.2.29" evidence="4"/>
<feature type="active site" description="Nucleophile" evidence="4">
    <location>
        <position position="283"/>
    </location>
</feature>
<evidence type="ECO:0000313" key="7">
    <source>
        <dbReference type="Proteomes" id="UP000034894"/>
    </source>
</evidence>
<comment type="cofactor">
    <cofactor evidence="4">
        <name>Zn(2+)</name>
        <dbReference type="ChEBI" id="CHEBI:29105"/>
    </cofactor>
    <text evidence="4">Binds 1 zinc ion per subunit.</text>
</comment>
<dbReference type="Gene3D" id="3.20.20.105">
    <property type="entry name" value="Queuine tRNA-ribosyltransferase-like"/>
    <property type="match status" value="1"/>
</dbReference>
<keyword evidence="2 4" id="KW-0808">Transferase</keyword>
<comment type="caution">
    <text evidence="4">Lacks conserved residue(s) required for the propagation of feature annotation.</text>
</comment>
<feature type="binding site" evidence="4">
    <location>
        <position position="160"/>
    </location>
    <ligand>
        <name>substrate</name>
    </ligand>
</feature>
<dbReference type="GO" id="GO:0008616">
    <property type="term" value="P:tRNA queuosine(34) biosynthetic process"/>
    <property type="evidence" value="ECO:0007669"/>
    <property type="project" value="UniProtKB-UniRule"/>
</dbReference>
<evidence type="ECO:0000259" key="5">
    <source>
        <dbReference type="Pfam" id="PF01702"/>
    </source>
</evidence>
<feature type="region of interest" description="RNA binding; important for wobble base 34 recognition" evidence="4">
    <location>
        <begin position="288"/>
        <end position="292"/>
    </location>
</feature>
<evidence type="ECO:0000256" key="4">
    <source>
        <dbReference type="HAMAP-Rule" id="MF_00168"/>
    </source>
</evidence>
<comment type="function">
    <text evidence="4">Catalyzes the base-exchange of a guanine (G) residue with the queuine precursor 7-aminomethyl-7-deazaguanine (PreQ1) at position 34 (anticodon wobble position) in tRNAs with GU(N) anticodons (tRNA-Asp, -Asn, -His and -Tyr). Catalysis occurs through a double-displacement mechanism. The nucleophile active site attacks the C1' of nucleotide 34 to detach the guanine base from the RNA, forming a covalent enzyme-RNA intermediate. The proton acceptor active site deprotonates the incoming PreQ1, allowing a nucleophilic attack on the C1' of the ribose to form the product. After dissociation, two additional enzymatic reactions on the tRNA convert PreQ1 to queuine (Q), resulting in the hypermodified nucleoside queuosine (7-(((4,5-cis-dihydroxy-2-cyclopenten-1-yl)amino)methyl)-7-deazaguanosine).</text>
</comment>
<keyword evidence="4" id="KW-0671">Queuosine biosynthesis</keyword>
<comment type="subunit">
    <text evidence="4">Homodimer. Within each dimer, one monomer is responsible for RNA recognition and catalysis, while the other monomer binds to the replacement base PreQ1.</text>
</comment>
<dbReference type="HAMAP" id="MF_00168">
    <property type="entry name" value="Q_tRNA_Tgt"/>
    <property type="match status" value="1"/>
</dbReference>
<dbReference type="GO" id="GO:0046872">
    <property type="term" value="F:metal ion binding"/>
    <property type="evidence" value="ECO:0007669"/>
    <property type="project" value="UniProtKB-KW"/>
</dbReference>
<evidence type="ECO:0000256" key="3">
    <source>
        <dbReference type="ARBA" id="ARBA00022694"/>
    </source>
</evidence>
<comment type="pathway">
    <text evidence="4">tRNA modification; tRNA-queuosine biosynthesis.</text>
</comment>
<comment type="caution">
    <text evidence="6">The sequence shown here is derived from an EMBL/GenBank/DDBJ whole genome shotgun (WGS) entry which is preliminary data.</text>
</comment>
<comment type="catalytic activity">
    <reaction evidence="4">
        <text>7-aminomethyl-7-carbaguanine + guanosine(34) in tRNA = 7-aminomethyl-7-carbaguanosine(34) in tRNA + guanine</text>
        <dbReference type="Rhea" id="RHEA:24104"/>
        <dbReference type="Rhea" id="RHEA-COMP:10341"/>
        <dbReference type="Rhea" id="RHEA-COMP:10342"/>
        <dbReference type="ChEBI" id="CHEBI:16235"/>
        <dbReference type="ChEBI" id="CHEBI:58703"/>
        <dbReference type="ChEBI" id="CHEBI:74269"/>
        <dbReference type="ChEBI" id="CHEBI:82833"/>
        <dbReference type="EC" id="2.4.2.29"/>
    </reaction>
</comment>
<feature type="binding site" evidence="4">
    <location>
        <begin position="92"/>
        <end position="96"/>
    </location>
    <ligand>
        <name>substrate</name>
    </ligand>
</feature>
<gene>
    <name evidence="4" type="primary">tgt</name>
    <name evidence="6" type="ORF">UV73_C0001G0179</name>
</gene>
<dbReference type="PANTHER" id="PTHR46499">
    <property type="entry name" value="QUEUINE TRNA-RIBOSYLTRANSFERASE"/>
    <property type="match status" value="1"/>
</dbReference>
<name>A0A0G1GIS9_9BACT</name>
<proteinExistence type="inferred from homology"/>
<dbReference type="InterPro" id="IPR036511">
    <property type="entry name" value="TGT-like_sf"/>
</dbReference>
<feature type="binding site" evidence="4">
    <location>
        <position position="327"/>
    </location>
    <ligand>
        <name>Zn(2+)</name>
        <dbReference type="ChEBI" id="CHEBI:29105"/>
    </ligand>
</feature>
<keyword evidence="3 4" id="KW-0819">tRNA processing</keyword>
<dbReference type="SUPFAM" id="SSF51713">
    <property type="entry name" value="tRNA-guanine transglycosylase"/>
    <property type="match status" value="1"/>
</dbReference>
<feature type="domain" description="tRNA-guanine(15) transglycosylase-like" evidence="5">
    <location>
        <begin position="14"/>
        <end position="387"/>
    </location>
</feature>
<keyword evidence="4" id="KW-0479">Metal-binding</keyword>
<organism evidence="6 7">
    <name type="scientific">Candidatus Gottesmanbacteria bacterium GW2011_GWA2_43_14</name>
    <dbReference type="NCBI Taxonomy" id="1618443"/>
    <lineage>
        <taxon>Bacteria</taxon>
        <taxon>Candidatus Gottesmaniibacteriota</taxon>
    </lineage>
</organism>
<keyword evidence="4" id="KW-0862">Zinc</keyword>
<dbReference type="UniPathway" id="UPA00392"/>
<feature type="binding site" evidence="4">
    <location>
        <position position="358"/>
    </location>
    <ligand>
        <name>Zn(2+)</name>
        <dbReference type="ChEBI" id="CHEBI:29105"/>
    </ligand>
</feature>
<feature type="binding site" evidence="4">
    <location>
        <position position="204"/>
    </location>
    <ligand>
        <name>substrate</name>
    </ligand>
</feature>
<dbReference type="Proteomes" id="UP000034894">
    <property type="component" value="Unassembled WGS sequence"/>
</dbReference>
<dbReference type="NCBIfam" id="TIGR00430">
    <property type="entry name" value="Q_tRNA_tgt"/>
    <property type="match status" value="1"/>
</dbReference>
<feature type="binding site" evidence="4">
    <location>
        <position position="332"/>
    </location>
    <ligand>
        <name>Zn(2+)</name>
        <dbReference type="ChEBI" id="CHEBI:29105"/>
    </ligand>
</feature>
<comment type="similarity">
    <text evidence="4">Belongs to the queuine tRNA-ribosyltransferase family.</text>
</comment>
<evidence type="ECO:0000256" key="2">
    <source>
        <dbReference type="ARBA" id="ARBA00022679"/>
    </source>
</evidence>
<keyword evidence="1 4" id="KW-0328">Glycosyltransferase</keyword>
<evidence type="ECO:0000313" key="6">
    <source>
        <dbReference type="EMBL" id="KKS98658.1"/>
    </source>
</evidence>
<feature type="region of interest" description="RNA binding" evidence="4">
    <location>
        <begin position="264"/>
        <end position="270"/>
    </location>
</feature>
<dbReference type="GO" id="GO:0005737">
    <property type="term" value="C:cytoplasm"/>
    <property type="evidence" value="ECO:0007669"/>
    <property type="project" value="TreeGrafter"/>
</dbReference>
<dbReference type="InterPro" id="IPR004803">
    <property type="entry name" value="TGT"/>
</dbReference>
<feature type="binding site" evidence="4">
    <location>
        <position position="329"/>
    </location>
    <ligand>
        <name>Zn(2+)</name>
        <dbReference type="ChEBI" id="CHEBI:29105"/>
    </ligand>
</feature>
<dbReference type="AlphaFoldDB" id="A0A0G1GIS9"/>
<reference evidence="6 7" key="1">
    <citation type="journal article" date="2015" name="Nature">
        <title>rRNA introns, odd ribosomes, and small enigmatic genomes across a large radiation of phyla.</title>
        <authorList>
            <person name="Brown C.T."/>
            <person name="Hug L.A."/>
            <person name="Thomas B.C."/>
            <person name="Sharon I."/>
            <person name="Castelle C.J."/>
            <person name="Singh A."/>
            <person name="Wilkins M.J."/>
            <person name="Williams K.H."/>
            <person name="Banfield J.F."/>
        </authorList>
    </citation>
    <scope>NUCLEOTIDE SEQUENCE [LARGE SCALE GENOMIC DNA]</scope>
</reference>
<dbReference type="EMBL" id="LCFP01000001">
    <property type="protein sequence ID" value="KKS98658.1"/>
    <property type="molecule type" value="Genomic_DNA"/>
</dbReference>
<dbReference type="NCBIfam" id="TIGR00449">
    <property type="entry name" value="tgt_general"/>
    <property type="match status" value="1"/>
</dbReference>
<accession>A0A0G1GIS9</accession>
<dbReference type="GO" id="GO:0008479">
    <property type="term" value="F:tRNA-guanosine(34) queuine transglycosylase activity"/>
    <property type="evidence" value="ECO:0007669"/>
    <property type="project" value="UniProtKB-UniRule"/>
</dbReference>
<evidence type="ECO:0000256" key="1">
    <source>
        <dbReference type="ARBA" id="ARBA00022676"/>
    </source>
</evidence>
<dbReference type="PANTHER" id="PTHR46499:SF1">
    <property type="entry name" value="QUEUINE TRNA-RIBOSYLTRANSFERASE"/>
    <property type="match status" value="1"/>
</dbReference>
<dbReference type="STRING" id="1618443.UV73_C0001G0179"/>
<dbReference type="Pfam" id="PF01702">
    <property type="entry name" value="TGT"/>
    <property type="match status" value="1"/>
</dbReference>
<sequence>MTKLKFSIEATDGTARTGSIRTEHGIIATPAFVPVGTAASVKSLTPDEIENTGHRVFFVNTYHMIFRPGLETVKHAGGLHKFMNWPHVLMTDSGGFQAFSLSENGPRVKENRATERSLVKITDQGIAFKSAWDGSPVFLGPGESMAAQGILGADLVMAFDECTFYPISEKRAGLAMDRTHAWAKVCLESRNLLKSRQSLYGIIQGSVYKRLRINSAKFMASLPFDGLAIGSVANSREPRDKVFAVLDWTMPLLSETAKPIHFLGIGEIEDIILSVEKGIDSLDCITPTRLGRMGWLFTKEAGLKNKFRYDITHRQYARDLQPPDPLCKCYACLNFNRSYLHHLFKSRELLALRLATMHNLYFFADLMGKIRQSIRERHFSTLKKEWLNY</sequence>
<feature type="active site" description="Proton acceptor" evidence="4">
    <location>
        <position position="92"/>
    </location>
</feature>